<reference evidence="7" key="1">
    <citation type="submission" date="2016-11" db="EMBL/GenBank/DDBJ databases">
        <authorList>
            <person name="Varghese N."/>
            <person name="Submissions S."/>
        </authorList>
    </citation>
    <scope>NUCLEOTIDE SEQUENCE [LARGE SCALE GENOMIC DNA]</scope>
    <source>
        <strain evidence="7">DSM 9756</strain>
    </source>
</reference>
<dbReference type="PROSITE" id="PS51257">
    <property type="entry name" value="PROKAR_LIPOPROTEIN"/>
    <property type="match status" value="1"/>
</dbReference>
<accession>A0A1M5GWX3</accession>
<evidence type="ECO:0000313" key="7">
    <source>
        <dbReference type="Proteomes" id="UP000184076"/>
    </source>
</evidence>
<dbReference type="SUPFAM" id="SSF52833">
    <property type="entry name" value="Thioredoxin-like"/>
    <property type="match status" value="1"/>
</dbReference>
<evidence type="ECO:0000256" key="1">
    <source>
        <dbReference type="ARBA" id="ARBA00004196"/>
    </source>
</evidence>
<dbReference type="GO" id="GO:0030313">
    <property type="term" value="C:cell envelope"/>
    <property type="evidence" value="ECO:0007669"/>
    <property type="project" value="UniProtKB-SubCell"/>
</dbReference>
<dbReference type="STRING" id="1121391.SAMN02745206_03229"/>
<evidence type="ECO:0000256" key="3">
    <source>
        <dbReference type="ARBA" id="ARBA00023284"/>
    </source>
</evidence>
<dbReference type="PROSITE" id="PS51352">
    <property type="entry name" value="THIOREDOXIN_2"/>
    <property type="match status" value="1"/>
</dbReference>
<keyword evidence="3" id="KW-0676">Redox-active center</keyword>
<sequence>MWKPNLILVLAVGLLGCALAPPASVAQDGGVPQVGESFPDVKLPAPDDPAMRAYLGLGSDDFFTVNQVDADVVLVEIFSMYCPYCQREAPVVNEFYKVAQQKSKPGKTVKILGIGVGNSRFEVDVFRKKYQVPFPLIADGDYQVHKLLGQTRTPHFIAIKRSADGSRRVIYSQPGSFGEPQDFFEKLTADR</sequence>
<dbReference type="PROSITE" id="PS00194">
    <property type="entry name" value="THIOREDOXIN_1"/>
    <property type="match status" value="1"/>
</dbReference>
<dbReference type="RefSeq" id="WP_073041302.1">
    <property type="nucleotide sequence ID" value="NZ_FQVB01000040.1"/>
</dbReference>
<keyword evidence="4" id="KW-0732">Signal</keyword>
<evidence type="ECO:0000313" key="6">
    <source>
        <dbReference type="EMBL" id="SHG08221.1"/>
    </source>
</evidence>
<dbReference type="GO" id="GO:0016491">
    <property type="term" value="F:oxidoreductase activity"/>
    <property type="evidence" value="ECO:0007669"/>
    <property type="project" value="InterPro"/>
</dbReference>
<feature type="domain" description="Thioredoxin" evidence="5">
    <location>
        <begin position="32"/>
        <end position="191"/>
    </location>
</feature>
<dbReference type="EMBL" id="FQVB01000040">
    <property type="protein sequence ID" value="SHG08221.1"/>
    <property type="molecule type" value="Genomic_DNA"/>
</dbReference>
<feature type="chain" id="PRO_5013110177" evidence="4">
    <location>
        <begin position="27"/>
        <end position="191"/>
    </location>
</feature>
<evidence type="ECO:0000259" key="5">
    <source>
        <dbReference type="PROSITE" id="PS51352"/>
    </source>
</evidence>
<keyword evidence="7" id="KW-1185">Reference proteome</keyword>
<dbReference type="CDD" id="cd02966">
    <property type="entry name" value="TlpA_like_family"/>
    <property type="match status" value="1"/>
</dbReference>
<name>A0A1M5GWX3_9BACT</name>
<feature type="signal peptide" evidence="4">
    <location>
        <begin position="1"/>
        <end position="26"/>
    </location>
</feature>
<dbReference type="GO" id="GO:0017004">
    <property type="term" value="P:cytochrome complex assembly"/>
    <property type="evidence" value="ECO:0007669"/>
    <property type="project" value="UniProtKB-KW"/>
</dbReference>
<proteinExistence type="predicted"/>
<organism evidence="6 7">
    <name type="scientific">Desulfacinum infernum DSM 9756</name>
    <dbReference type="NCBI Taxonomy" id="1121391"/>
    <lineage>
        <taxon>Bacteria</taxon>
        <taxon>Pseudomonadati</taxon>
        <taxon>Thermodesulfobacteriota</taxon>
        <taxon>Syntrophobacteria</taxon>
        <taxon>Syntrophobacterales</taxon>
        <taxon>Syntrophobacteraceae</taxon>
        <taxon>Desulfacinum</taxon>
    </lineage>
</organism>
<comment type="subcellular location">
    <subcellularLocation>
        <location evidence="1">Cell envelope</location>
    </subcellularLocation>
</comment>
<evidence type="ECO:0000256" key="4">
    <source>
        <dbReference type="SAM" id="SignalP"/>
    </source>
</evidence>
<dbReference type="Gene3D" id="3.40.30.10">
    <property type="entry name" value="Glutaredoxin"/>
    <property type="match status" value="1"/>
</dbReference>
<dbReference type="InterPro" id="IPR013740">
    <property type="entry name" value="Redoxin"/>
</dbReference>
<keyword evidence="2" id="KW-0201">Cytochrome c-type biogenesis</keyword>
<dbReference type="Proteomes" id="UP000184076">
    <property type="component" value="Unassembled WGS sequence"/>
</dbReference>
<dbReference type="OrthoDB" id="5516057at2"/>
<dbReference type="AlphaFoldDB" id="A0A1M5GWX3"/>
<dbReference type="InterPro" id="IPR013766">
    <property type="entry name" value="Thioredoxin_domain"/>
</dbReference>
<dbReference type="InterPro" id="IPR036249">
    <property type="entry name" value="Thioredoxin-like_sf"/>
</dbReference>
<dbReference type="InterPro" id="IPR017937">
    <property type="entry name" value="Thioredoxin_CS"/>
</dbReference>
<protein>
    <submittedName>
        <fullName evidence="6">Peroxiredoxin</fullName>
    </submittedName>
</protein>
<dbReference type="Pfam" id="PF08534">
    <property type="entry name" value="Redoxin"/>
    <property type="match status" value="1"/>
</dbReference>
<evidence type="ECO:0000256" key="2">
    <source>
        <dbReference type="ARBA" id="ARBA00022748"/>
    </source>
</evidence>
<gene>
    <name evidence="6" type="ORF">SAMN02745206_03229</name>
</gene>